<keyword evidence="1" id="KW-1133">Transmembrane helix</keyword>
<keyword evidence="1" id="KW-0472">Membrane</keyword>
<evidence type="ECO:0000313" key="2">
    <source>
        <dbReference type="EMBL" id="GIY23096.1"/>
    </source>
</evidence>
<evidence type="ECO:0000256" key="1">
    <source>
        <dbReference type="SAM" id="Phobius"/>
    </source>
</evidence>
<keyword evidence="3" id="KW-1185">Reference proteome</keyword>
<gene>
    <name evidence="2" type="ORF">CDAR_193501</name>
</gene>
<protein>
    <submittedName>
        <fullName evidence="2">Uncharacterized protein</fullName>
    </submittedName>
</protein>
<dbReference type="AlphaFoldDB" id="A0AAV4RRZ1"/>
<evidence type="ECO:0000313" key="3">
    <source>
        <dbReference type="Proteomes" id="UP001054837"/>
    </source>
</evidence>
<keyword evidence="1" id="KW-0812">Transmembrane</keyword>
<organism evidence="2 3">
    <name type="scientific">Caerostris darwini</name>
    <dbReference type="NCBI Taxonomy" id="1538125"/>
    <lineage>
        <taxon>Eukaryota</taxon>
        <taxon>Metazoa</taxon>
        <taxon>Ecdysozoa</taxon>
        <taxon>Arthropoda</taxon>
        <taxon>Chelicerata</taxon>
        <taxon>Arachnida</taxon>
        <taxon>Araneae</taxon>
        <taxon>Araneomorphae</taxon>
        <taxon>Entelegynae</taxon>
        <taxon>Araneoidea</taxon>
        <taxon>Araneidae</taxon>
        <taxon>Caerostris</taxon>
    </lineage>
</organism>
<sequence>MIKIYILIAILPYKSRKKQLYSFAVIIYLSLLLNISLYFLIKDESNATRRMVNFVLSEANLLGLANPETLIARSMCRMNISTRTICTSFFIFCYEKVGITFDSKESFAEGATKCF</sequence>
<reference evidence="2 3" key="1">
    <citation type="submission" date="2021-06" db="EMBL/GenBank/DDBJ databases">
        <title>Caerostris darwini draft genome.</title>
        <authorList>
            <person name="Kono N."/>
            <person name="Arakawa K."/>
        </authorList>
    </citation>
    <scope>NUCLEOTIDE SEQUENCE [LARGE SCALE GENOMIC DNA]</scope>
</reference>
<feature type="transmembrane region" description="Helical" evidence="1">
    <location>
        <begin position="20"/>
        <end position="41"/>
    </location>
</feature>
<dbReference type="Proteomes" id="UP001054837">
    <property type="component" value="Unassembled WGS sequence"/>
</dbReference>
<comment type="caution">
    <text evidence="2">The sequence shown here is derived from an EMBL/GenBank/DDBJ whole genome shotgun (WGS) entry which is preliminary data.</text>
</comment>
<name>A0AAV4RRZ1_9ARAC</name>
<accession>A0AAV4RRZ1</accession>
<proteinExistence type="predicted"/>
<dbReference type="EMBL" id="BPLQ01006513">
    <property type="protein sequence ID" value="GIY23096.1"/>
    <property type="molecule type" value="Genomic_DNA"/>
</dbReference>